<evidence type="ECO:0000313" key="3">
    <source>
        <dbReference type="Proteomes" id="UP001190700"/>
    </source>
</evidence>
<dbReference type="AlphaFoldDB" id="A0AAE0C7V6"/>
<proteinExistence type="predicted"/>
<reference evidence="2 3" key="1">
    <citation type="journal article" date="2015" name="Genome Biol. Evol.">
        <title>Comparative Genomics of a Bacterivorous Green Alga Reveals Evolutionary Causalities and Consequences of Phago-Mixotrophic Mode of Nutrition.</title>
        <authorList>
            <person name="Burns J.A."/>
            <person name="Paasch A."/>
            <person name="Narechania A."/>
            <person name="Kim E."/>
        </authorList>
    </citation>
    <scope>NUCLEOTIDE SEQUENCE [LARGE SCALE GENOMIC DNA]</scope>
    <source>
        <strain evidence="2 3">PLY_AMNH</strain>
    </source>
</reference>
<dbReference type="EMBL" id="LGRX02027682">
    <property type="protein sequence ID" value="KAK3248937.1"/>
    <property type="molecule type" value="Genomic_DNA"/>
</dbReference>
<organism evidence="2 3">
    <name type="scientific">Cymbomonas tetramitiformis</name>
    <dbReference type="NCBI Taxonomy" id="36881"/>
    <lineage>
        <taxon>Eukaryota</taxon>
        <taxon>Viridiplantae</taxon>
        <taxon>Chlorophyta</taxon>
        <taxon>Pyramimonadophyceae</taxon>
        <taxon>Pyramimonadales</taxon>
        <taxon>Pyramimonadaceae</taxon>
        <taxon>Cymbomonas</taxon>
    </lineage>
</organism>
<dbReference type="Proteomes" id="UP001190700">
    <property type="component" value="Unassembled WGS sequence"/>
</dbReference>
<sequence>MKRTLKQAPTSAPTTVPVTASIPSDNVLSSDSDFDFDSNPDSDTGPDVTTALLLLDGVAGSNNATRGLVPAGGRTLISVDHTCTDLAATSASHRITIRISPAGPSARDVVIGLPATVHVEQHVVDASCGLVSDTGDDVTSDSMLQAALNITAFIDNLTHAAPASAHTRFNSDWGGEAQHVLFQLEITFSASPGIEARDLADLLELTNGRVLESRENAACKGLQLDVTGIVSLNNPWVQNVTIVEVELPDVQSRTQAAYAHRPVAEVFAMDMLAMEMGPCTHKQDTLLIVYFSEPVEGFDASALEFGPGTYPFAAKAITGMSGAYHVYVGFNESFFGHTYVLLRPEVVTDRSGTLNLPSKRLEFTRVQGLPFAQFASYRLNASRPYMRMP</sequence>
<feature type="region of interest" description="Disordered" evidence="1">
    <location>
        <begin position="1"/>
        <end position="45"/>
    </location>
</feature>
<gene>
    <name evidence="2" type="ORF">CYMTET_41618</name>
</gene>
<accession>A0AAE0C7V6</accession>
<keyword evidence="3" id="KW-1185">Reference proteome</keyword>
<name>A0AAE0C7V6_9CHLO</name>
<protein>
    <submittedName>
        <fullName evidence="2">Uncharacterized protein</fullName>
    </submittedName>
</protein>
<evidence type="ECO:0000256" key="1">
    <source>
        <dbReference type="SAM" id="MobiDB-lite"/>
    </source>
</evidence>
<evidence type="ECO:0000313" key="2">
    <source>
        <dbReference type="EMBL" id="KAK3248937.1"/>
    </source>
</evidence>
<comment type="caution">
    <text evidence="2">The sequence shown here is derived from an EMBL/GenBank/DDBJ whole genome shotgun (WGS) entry which is preliminary data.</text>
</comment>
<feature type="compositionally biased region" description="Low complexity" evidence="1">
    <location>
        <begin position="8"/>
        <end position="31"/>
    </location>
</feature>